<dbReference type="AlphaFoldDB" id="A0A919U923"/>
<dbReference type="EMBL" id="BONQ01000017">
    <property type="protein sequence ID" value="GIG42806.1"/>
    <property type="molecule type" value="Genomic_DNA"/>
</dbReference>
<evidence type="ECO:0000313" key="1">
    <source>
        <dbReference type="EMBL" id="GIG42806.1"/>
    </source>
</evidence>
<gene>
    <name evidence="1" type="ORF">Dsi01nite_008470</name>
</gene>
<sequence length="441" mass="46769">MPPKDRSGHAVVLGASVAGLLAARVLSESFATVTVFDRDTLPAGAANRKGVPQDEYAHGFLARGRQVLEGLFPGIVAELTAEGAIPIDIMRDCVWVTGDRAMPRVASGLAGLCVSRPLIEAGVRRRVMALPGVTVLDGHEATGLLFDGTRVTGAKVLPVGGATGRDVAADLVVDATGRGNRGPTWLAELGFERPAEERVDPRTVYVSRDYRRVPGAQDFTAILNAANAGRPFGAVAIGVDGDRWMTTLIGIGTGQEPTAGAMLEFAAKLPDPRFHQLISTAEPLGPPARVRLPPSVRRRYERIRRLPDGLVAIGDAICAFNPSYGQGMTVAAVEALQLRDALRSGGRAGLPRRFYTRAAKVVDVPWDIAVGADLAHPEVEGVRTGKTRLLNAYVAKIQTASGFDAAVAGAFLRVANMTQAPPALFTPGVVARTLWFGRQRR</sequence>
<dbReference type="PANTHER" id="PTHR43422:SF3">
    <property type="entry name" value="THIAMINE THIAZOLE SYNTHASE"/>
    <property type="match status" value="1"/>
</dbReference>
<dbReference type="Proteomes" id="UP000660611">
    <property type="component" value="Unassembled WGS sequence"/>
</dbReference>
<dbReference type="GO" id="GO:0004497">
    <property type="term" value="F:monooxygenase activity"/>
    <property type="evidence" value="ECO:0007669"/>
    <property type="project" value="UniProtKB-KW"/>
</dbReference>
<keyword evidence="1" id="KW-0560">Oxidoreductase</keyword>
<dbReference type="PANTHER" id="PTHR43422">
    <property type="entry name" value="THIAMINE THIAZOLE SYNTHASE"/>
    <property type="match status" value="1"/>
</dbReference>
<keyword evidence="2" id="KW-1185">Reference proteome</keyword>
<accession>A0A919U923</accession>
<comment type="caution">
    <text evidence="1">The sequence shown here is derived from an EMBL/GenBank/DDBJ whole genome shotgun (WGS) entry which is preliminary data.</text>
</comment>
<reference evidence="1" key="1">
    <citation type="submission" date="2021-01" db="EMBL/GenBank/DDBJ databases">
        <title>Whole genome shotgun sequence of Dactylosporangium siamense NBRC 106093.</title>
        <authorList>
            <person name="Komaki H."/>
            <person name="Tamura T."/>
        </authorList>
    </citation>
    <scope>NUCLEOTIDE SEQUENCE</scope>
    <source>
        <strain evidence="1">NBRC 106093</strain>
    </source>
</reference>
<name>A0A919U923_9ACTN</name>
<organism evidence="1 2">
    <name type="scientific">Dactylosporangium siamense</name>
    <dbReference type="NCBI Taxonomy" id="685454"/>
    <lineage>
        <taxon>Bacteria</taxon>
        <taxon>Bacillati</taxon>
        <taxon>Actinomycetota</taxon>
        <taxon>Actinomycetes</taxon>
        <taxon>Micromonosporales</taxon>
        <taxon>Micromonosporaceae</taxon>
        <taxon>Dactylosporangium</taxon>
    </lineage>
</organism>
<dbReference type="Gene3D" id="3.50.50.60">
    <property type="entry name" value="FAD/NAD(P)-binding domain"/>
    <property type="match status" value="1"/>
</dbReference>
<dbReference type="InterPro" id="IPR036188">
    <property type="entry name" value="FAD/NAD-bd_sf"/>
</dbReference>
<evidence type="ECO:0000313" key="2">
    <source>
        <dbReference type="Proteomes" id="UP000660611"/>
    </source>
</evidence>
<dbReference type="SUPFAM" id="SSF51905">
    <property type="entry name" value="FAD/NAD(P)-binding domain"/>
    <property type="match status" value="1"/>
</dbReference>
<protein>
    <submittedName>
        <fullName evidence="1">FAD-binding monooxygenase</fullName>
    </submittedName>
</protein>
<proteinExistence type="predicted"/>
<keyword evidence="1" id="KW-0503">Monooxygenase</keyword>
<dbReference type="Pfam" id="PF12831">
    <property type="entry name" value="FAD_oxidored"/>
    <property type="match status" value="1"/>
</dbReference>